<gene>
    <name evidence="2" type="ORF">NMOB1V02_LOCUS11600</name>
</gene>
<sequence>MATSSYSLGKISYYEPEPGFRSYQKRVADEPYRTLRQSFYPPVDDFVGSAVMREDDDVIDGDELQQELLEELAPLLQKAAENNYNQQQSLQQKEPESPDQVNELLDPGYVPDADAAAFLEYLANNENHWGNNFDYDQQSFPETPAKSVNAAIVEKNSLKKVMPEPFPITRQKTASKPDKESIKTQPMKSTTAPTTVEVTKTTATTATQTTPMPSVEPSVMEAVKQFLLQKRNHEIGQKQRPTKRFITEPQTLLRQRTVIDSLA</sequence>
<keyword evidence="3" id="KW-1185">Reference proteome</keyword>
<name>A0A7R9GK13_9CRUS</name>
<dbReference type="EMBL" id="OA888679">
    <property type="protein sequence ID" value="CAD7283992.1"/>
    <property type="molecule type" value="Genomic_DNA"/>
</dbReference>
<dbReference type="EMBL" id="CAJPEX010006642">
    <property type="protein sequence ID" value="CAG0924144.1"/>
    <property type="molecule type" value="Genomic_DNA"/>
</dbReference>
<reference evidence="2" key="1">
    <citation type="submission" date="2020-11" db="EMBL/GenBank/DDBJ databases">
        <authorList>
            <person name="Tran Van P."/>
        </authorList>
    </citation>
    <scope>NUCLEOTIDE SEQUENCE</scope>
</reference>
<proteinExistence type="predicted"/>
<evidence type="ECO:0000313" key="3">
    <source>
        <dbReference type="Proteomes" id="UP000678499"/>
    </source>
</evidence>
<feature type="region of interest" description="Disordered" evidence="1">
    <location>
        <begin position="169"/>
        <end position="196"/>
    </location>
</feature>
<organism evidence="2">
    <name type="scientific">Notodromas monacha</name>
    <dbReference type="NCBI Taxonomy" id="399045"/>
    <lineage>
        <taxon>Eukaryota</taxon>
        <taxon>Metazoa</taxon>
        <taxon>Ecdysozoa</taxon>
        <taxon>Arthropoda</taxon>
        <taxon>Crustacea</taxon>
        <taxon>Oligostraca</taxon>
        <taxon>Ostracoda</taxon>
        <taxon>Podocopa</taxon>
        <taxon>Podocopida</taxon>
        <taxon>Cypridocopina</taxon>
        <taxon>Cypridoidea</taxon>
        <taxon>Cyprididae</taxon>
        <taxon>Notodromas</taxon>
    </lineage>
</organism>
<evidence type="ECO:0000256" key="1">
    <source>
        <dbReference type="SAM" id="MobiDB-lite"/>
    </source>
</evidence>
<feature type="compositionally biased region" description="Polar residues" evidence="1">
    <location>
        <begin position="82"/>
        <end position="92"/>
    </location>
</feature>
<protein>
    <submittedName>
        <fullName evidence="2">Uncharacterized protein</fullName>
    </submittedName>
</protein>
<accession>A0A7R9GK13</accession>
<dbReference type="AlphaFoldDB" id="A0A7R9GK13"/>
<evidence type="ECO:0000313" key="2">
    <source>
        <dbReference type="EMBL" id="CAD7283992.1"/>
    </source>
</evidence>
<feature type="region of interest" description="Disordered" evidence="1">
    <location>
        <begin position="80"/>
        <end position="102"/>
    </location>
</feature>
<dbReference type="Proteomes" id="UP000678499">
    <property type="component" value="Unassembled WGS sequence"/>
</dbReference>